<comment type="caution">
    <text evidence="1">The sequence shown here is derived from an EMBL/GenBank/DDBJ whole genome shotgun (WGS) entry which is preliminary data.</text>
</comment>
<proteinExistence type="predicted"/>
<protein>
    <submittedName>
        <fullName evidence="1">EcsC family protein</fullName>
    </submittedName>
</protein>
<dbReference type="PANTHER" id="PTHR41260:SF1">
    <property type="entry name" value="PROTEIN ECSC"/>
    <property type="match status" value="1"/>
</dbReference>
<dbReference type="Proteomes" id="UP001160550">
    <property type="component" value="Unassembled WGS sequence"/>
</dbReference>
<gene>
    <name evidence="1" type="ORF">QF205_06330</name>
</gene>
<dbReference type="InterPro" id="IPR024787">
    <property type="entry name" value="EcsC"/>
</dbReference>
<evidence type="ECO:0000313" key="1">
    <source>
        <dbReference type="EMBL" id="MDH7452701.1"/>
    </source>
</evidence>
<dbReference type="Pfam" id="PF12787">
    <property type="entry name" value="EcsC"/>
    <property type="match status" value="1"/>
</dbReference>
<accession>A0ABT6MPZ5</accession>
<dbReference type="PANTHER" id="PTHR41260">
    <property type="entry name" value="PROTEIN ECSC"/>
    <property type="match status" value="1"/>
</dbReference>
<reference evidence="1" key="1">
    <citation type="journal article" date="2007" name="Int. J. Syst. Evol. Microbiol.">
        <title>Luteimonas composti sp. nov., a moderately thermophilic bacterium isolated from food waste.</title>
        <authorList>
            <person name="Young C.C."/>
            <person name="Kampfer P."/>
            <person name="Chen W.M."/>
            <person name="Yen W.S."/>
            <person name="Arun A.B."/>
            <person name="Lai W.A."/>
            <person name="Shen F.T."/>
            <person name="Rekha P.D."/>
            <person name="Lin K.Y."/>
            <person name="Chou J.H."/>
        </authorList>
    </citation>
    <scope>NUCLEOTIDE SEQUENCE</scope>
    <source>
        <strain evidence="1">CC-YY355</strain>
    </source>
</reference>
<keyword evidence="2" id="KW-1185">Reference proteome</keyword>
<evidence type="ECO:0000313" key="2">
    <source>
        <dbReference type="Proteomes" id="UP001160550"/>
    </source>
</evidence>
<sequence length="298" mass="31464">MAQMIEPAEGLSHATLDGAELRRAVALLEAPTITARMASLVGTPLEFAVRALPDSVSGRIHGAVEAALYRSAQVALWSMDNAPGRGASTRWHKLAAATTGAVGGAFGFAALFVELPVSTTIMMRAVADVARSEGFDLSEPGTQQACLEVFALGGKSGKDDASETGYYLARGFTADVMRHLSAELAGRSLAGQGLTGGIGSKEAGKWLAKLVEKVATRFGVVVTEKFAAQAVPIVGAATGAALNTMFTDYYQDMARGHFIVRRLERRYGEDAVREAYDRLAREGKAVPARPFTERAGRG</sequence>
<name>A0ABT6MPZ5_9GAMM</name>
<organism evidence="1 2">
    <name type="scientific">Luteimonas composti</name>
    <dbReference type="NCBI Taxonomy" id="398257"/>
    <lineage>
        <taxon>Bacteria</taxon>
        <taxon>Pseudomonadati</taxon>
        <taxon>Pseudomonadota</taxon>
        <taxon>Gammaproteobacteria</taxon>
        <taxon>Lysobacterales</taxon>
        <taxon>Lysobacteraceae</taxon>
        <taxon>Luteimonas</taxon>
    </lineage>
</organism>
<reference evidence="1" key="2">
    <citation type="submission" date="2023-04" db="EMBL/GenBank/DDBJ databases">
        <authorList>
            <person name="Sun J.-Q."/>
        </authorList>
    </citation>
    <scope>NUCLEOTIDE SEQUENCE</scope>
    <source>
        <strain evidence="1">CC-YY355</strain>
    </source>
</reference>
<dbReference type="EMBL" id="JARYGX010000013">
    <property type="protein sequence ID" value="MDH7452701.1"/>
    <property type="molecule type" value="Genomic_DNA"/>
</dbReference>
<dbReference type="RefSeq" id="WP_280941897.1">
    <property type="nucleotide sequence ID" value="NZ_JARYGX010000013.1"/>
</dbReference>